<keyword evidence="3" id="KW-1185">Reference proteome</keyword>
<keyword evidence="1" id="KW-1133">Transmembrane helix</keyword>
<keyword evidence="1" id="KW-0472">Membrane</keyword>
<gene>
    <name evidence="2" type="ORF">IQ10_03074</name>
</gene>
<organism evidence="2 3">
    <name type="scientific">Halalkalibacter nanhaiisediminis</name>
    <dbReference type="NCBI Taxonomy" id="688079"/>
    <lineage>
        <taxon>Bacteria</taxon>
        <taxon>Bacillati</taxon>
        <taxon>Bacillota</taxon>
        <taxon>Bacilli</taxon>
        <taxon>Bacillales</taxon>
        <taxon>Bacillaceae</taxon>
        <taxon>Halalkalibacter</taxon>
    </lineage>
</organism>
<keyword evidence="2" id="KW-0548">Nucleotidyltransferase</keyword>
<dbReference type="PANTHER" id="PTHR43535:SF1">
    <property type="entry name" value="PHOSPHATIDATE CYTIDYLYLTRANSFERASE"/>
    <property type="match status" value="1"/>
</dbReference>
<evidence type="ECO:0000313" key="2">
    <source>
        <dbReference type="EMBL" id="TWI54521.1"/>
    </source>
</evidence>
<feature type="transmembrane region" description="Helical" evidence="1">
    <location>
        <begin position="144"/>
        <end position="163"/>
    </location>
</feature>
<keyword evidence="1" id="KW-0812">Transmembrane</keyword>
<dbReference type="GO" id="GO:0005886">
    <property type="term" value="C:plasma membrane"/>
    <property type="evidence" value="ECO:0007669"/>
    <property type="project" value="TreeGrafter"/>
</dbReference>
<dbReference type="EMBL" id="VLKZ01000009">
    <property type="protein sequence ID" value="TWI54521.1"/>
    <property type="molecule type" value="Genomic_DNA"/>
</dbReference>
<dbReference type="AlphaFoldDB" id="A0A562QCP4"/>
<feature type="transmembrane region" description="Helical" evidence="1">
    <location>
        <begin position="169"/>
        <end position="191"/>
    </location>
</feature>
<name>A0A562QCP4_9BACI</name>
<sequence length="304" mass="35283">MEATFITQLIIAIGLSIFSLMFFLMKRLYPQKQFPELVPRLKTWWGMFIIFSIAVFFDPIVSLISLAVLCFFSLKEFFSMMKTRKIDRQLFLWVYLSIPIQFYWIYTDWYGMFIIFIPIYVFLFMPLPRIFSKSTIGFLRSLGSIQWGLMLMVFGLSHLAYYQVASPEYGANLVLFLVLLTQVSDLIQYLVSKTFGKRKVIPTSNPLITWEGLFLSVIATTTIAYFLYPYLTPLTLTFGLISGVLISVTGFFGSLTVSVLKRDLLIGERPAAEIKSESYLSRIDSLTYTAPIFFHTIRYFFDFM</sequence>
<feature type="transmembrane region" description="Helical" evidence="1">
    <location>
        <begin position="44"/>
        <end position="69"/>
    </location>
</feature>
<dbReference type="GO" id="GO:0016779">
    <property type="term" value="F:nucleotidyltransferase activity"/>
    <property type="evidence" value="ECO:0007669"/>
    <property type="project" value="UniProtKB-KW"/>
</dbReference>
<reference evidence="2 3" key="1">
    <citation type="journal article" date="2015" name="Stand. Genomic Sci.">
        <title>Genomic Encyclopedia of Bacterial and Archaeal Type Strains, Phase III: the genomes of soil and plant-associated and newly described type strains.</title>
        <authorList>
            <person name="Whitman W.B."/>
            <person name="Woyke T."/>
            <person name="Klenk H.P."/>
            <person name="Zhou Y."/>
            <person name="Lilburn T.G."/>
            <person name="Beck B.J."/>
            <person name="De Vos P."/>
            <person name="Vandamme P."/>
            <person name="Eisen J.A."/>
            <person name="Garrity G."/>
            <person name="Hugenholtz P."/>
            <person name="Kyrpides N.C."/>
        </authorList>
    </citation>
    <scope>NUCLEOTIDE SEQUENCE [LARGE SCALE GENOMIC DNA]</scope>
    <source>
        <strain evidence="2 3">CGMCC 1.10116</strain>
    </source>
</reference>
<proteinExistence type="predicted"/>
<keyword evidence="2" id="KW-0808">Transferase</keyword>
<feature type="transmembrane region" description="Helical" evidence="1">
    <location>
        <begin position="237"/>
        <end position="260"/>
    </location>
</feature>
<feature type="transmembrane region" description="Helical" evidence="1">
    <location>
        <begin position="5"/>
        <end position="24"/>
    </location>
</feature>
<evidence type="ECO:0000256" key="1">
    <source>
        <dbReference type="SAM" id="Phobius"/>
    </source>
</evidence>
<feature type="transmembrane region" description="Helical" evidence="1">
    <location>
        <begin position="90"/>
        <end position="106"/>
    </location>
</feature>
<feature type="transmembrane region" description="Helical" evidence="1">
    <location>
        <begin position="212"/>
        <end position="231"/>
    </location>
</feature>
<dbReference type="GO" id="GO:0009273">
    <property type="term" value="P:peptidoglycan-based cell wall biogenesis"/>
    <property type="evidence" value="ECO:0007669"/>
    <property type="project" value="TreeGrafter"/>
</dbReference>
<feature type="transmembrane region" description="Helical" evidence="1">
    <location>
        <begin position="112"/>
        <end position="132"/>
    </location>
</feature>
<dbReference type="Pfam" id="PF01148">
    <property type="entry name" value="CTP_transf_1"/>
    <property type="match status" value="1"/>
</dbReference>
<accession>A0A562QCP4</accession>
<protein>
    <submittedName>
        <fullName evidence="2">Phosphatidate cytidylyltransferase</fullName>
    </submittedName>
</protein>
<dbReference type="Proteomes" id="UP000315711">
    <property type="component" value="Unassembled WGS sequence"/>
</dbReference>
<dbReference type="OrthoDB" id="9799199at2"/>
<comment type="caution">
    <text evidence="2">The sequence shown here is derived from an EMBL/GenBank/DDBJ whole genome shotgun (WGS) entry which is preliminary data.</text>
</comment>
<dbReference type="PANTHER" id="PTHR43535">
    <property type="entry name" value="PHOSPHATIDATE CYTIDYLYLTRANSFERASE"/>
    <property type="match status" value="1"/>
</dbReference>
<evidence type="ECO:0000313" key="3">
    <source>
        <dbReference type="Proteomes" id="UP000315711"/>
    </source>
</evidence>